<dbReference type="Proteomes" id="UP000031647">
    <property type="component" value="Chromosome"/>
</dbReference>
<dbReference type="Pfam" id="PF10769">
    <property type="entry name" value="DUF2594"/>
    <property type="match status" value="1"/>
</dbReference>
<sequence length="56" mass="6395">MQHDEEIMSTPVFFTAENNQDWTNEVSCLKAMLTLMLFAFNARLTGLISVSELKNN</sequence>
<dbReference type="EMBL" id="CP006736">
    <property type="protein sequence ID" value="AHA64251.1"/>
    <property type="molecule type" value="Genomic_DNA"/>
</dbReference>
<protein>
    <submittedName>
        <fullName evidence="1">Uncharacterized protein</fullName>
    </submittedName>
</protein>
<dbReference type="AlphaFoldDB" id="A0A0A6ZRM4"/>
<dbReference type="InterPro" id="IPR019705">
    <property type="entry name" value="DUF2594"/>
</dbReference>
<proteinExistence type="predicted"/>
<dbReference type="PATRIC" id="fig|754093.4.peg.1394"/>
<name>A0A0A6ZRM4_SHIDY</name>
<gene>
    <name evidence="1" type="ORF">Asd1617_01424</name>
</gene>
<reference evidence="1 2" key="1">
    <citation type="submission" date="2013-09" db="EMBL/GenBank/DDBJ databases">
        <title>Comparative genomics of Sd1617 to representative strains in evaluating its pathogenesis.</title>
        <authorList>
            <person name="Aksomboon Vongsawan A."/>
            <person name="Kapatral V."/>
            <person name="Vaisvil B."/>
            <person name="Serichantalergs O."/>
            <person name="Hale T.L."/>
            <person name="Mason C.J."/>
        </authorList>
    </citation>
    <scope>NUCLEOTIDE SEQUENCE [LARGE SCALE GENOMIC DNA]</scope>
    <source>
        <strain evidence="1 2">1617</strain>
    </source>
</reference>
<evidence type="ECO:0000313" key="1">
    <source>
        <dbReference type="EMBL" id="AHA64251.1"/>
    </source>
</evidence>
<accession>A0A0A6ZRM4</accession>
<dbReference type="KEGG" id="sdz:Asd1617_01424"/>
<organism evidence="1 2">
    <name type="scientific">Shigella dysenteriae 1617</name>
    <dbReference type="NCBI Taxonomy" id="754093"/>
    <lineage>
        <taxon>Bacteria</taxon>
        <taxon>Pseudomonadati</taxon>
        <taxon>Pseudomonadota</taxon>
        <taxon>Gammaproteobacteria</taxon>
        <taxon>Enterobacterales</taxon>
        <taxon>Enterobacteriaceae</taxon>
        <taxon>Shigella</taxon>
    </lineage>
</organism>
<evidence type="ECO:0000313" key="2">
    <source>
        <dbReference type="Proteomes" id="UP000031647"/>
    </source>
</evidence>
<dbReference type="HOGENOM" id="CLU_3011836_0_0_6"/>